<dbReference type="Proteomes" id="UP000006681">
    <property type="component" value="Chromosome"/>
</dbReference>
<sequence>MHDVRRNIKYYVTGNVGILLLTWFLYAIGNAMTMPYLSIYLKMLGANAIDIGLTYSISMIVQLIAIIPGGYLTDTLGRRSSIVIGTWLITVMSFLMVIAPNWQLLAVFYALNMAASFYQPALLAILMDSLPQERYASGILVTSILPQIPWLVLPPVSGFLINKYGLFGIRLAYLISSIISVAVAIIRQFTIKETLGNRIGKVTFRELLRSYNQLISIVNLPGDLLMIYVSALMISIAIMPINTLLPIYVIYKLGLNTVYWGYLVSISYAAYIMIGIFLTFYVDRYRSRLFALGTIISAVGSVIGLVENTYSVVGYLLMLQVGAQLVITAIQSELGGRIGINRRGHGMSLLIVFQLIGQTIGSYLTGEFYRINTESLFLIPLVLSLSLMIIYLSAIRHNIGNER</sequence>
<feature type="transmembrane region" description="Helical" evidence="1">
    <location>
        <begin position="312"/>
        <end position="334"/>
    </location>
</feature>
<feature type="domain" description="Major facilitator superfamily (MFS) profile" evidence="2">
    <location>
        <begin position="15"/>
        <end position="398"/>
    </location>
</feature>
<feature type="transmembrane region" description="Helical" evidence="1">
    <location>
        <begin position="105"/>
        <end position="127"/>
    </location>
</feature>
<dbReference type="SUPFAM" id="SSF103473">
    <property type="entry name" value="MFS general substrate transporter"/>
    <property type="match status" value="1"/>
</dbReference>
<evidence type="ECO:0000259" key="2">
    <source>
        <dbReference type="PROSITE" id="PS50850"/>
    </source>
</evidence>
<dbReference type="Gene3D" id="1.20.1250.20">
    <property type="entry name" value="MFS general substrate transporter like domains"/>
    <property type="match status" value="1"/>
</dbReference>
<evidence type="ECO:0000313" key="4">
    <source>
        <dbReference type="Proteomes" id="UP000006681"/>
    </source>
</evidence>
<dbReference type="PANTHER" id="PTHR23518:SF2">
    <property type="entry name" value="MAJOR FACILITATOR SUPERFAMILY TRANSPORTER"/>
    <property type="match status" value="1"/>
</dbReference>
<protein>
    <submittedName>
        <fullName evidence="3">Major facilitator superfamily MFS_1</fullName>
    </submittedName>
</protein>
<dbReference type="HOGENOM" id="CLU_677270_0_0_2"/>
<reference evidence="4" key="2">
    <citation type="journal article" date="2010" name="Stand. Genomic Sci.">
        <title>Complete genome sequence of Vulcanisaeta distributa type strain (IC-017T).</title>
        <authorList>
            <person name="Mavromatis K."/>
            <person name="Sikorski J."/>
            <person name="Pabst E."/>
            <person name="Teshima H."/>
            <person name="Lapidus A."/>
            <person name="Lucas S."/>
            <person name="Nolan M."/>
            <person name="Glavina Del Rio T."/>
            <person name="Cheng J."/>
            <person name="Bruce D."/>
            <person name="Goodwin L."/>
            <person name="Pitluck S."/>
            <person name="Liolios K."/>
            <person name="Ivanova N."/>
            <person name="Mikhailova N."/>
            <person name="Pati A."/>
            <person name="Chen A."/>
            <person name="Palaniappan K."/>
            <person name="Land M."/>
            <person name="Hauser L."/>
            <person name="Chang Y."/>
            <person name="Jeffries C."/>
            <person name="Rohde M."/>
            <person name="Spring S."/>
            <person name="Goker M."/>
            <person name="Wirth R."/>
            <person name="Woyke T."/>
            <person name="Bristow J."/>
            <person name="Eisen J."/>
            <person name="Markowitz V."/>
            <person name="Hugenholtz P."/>
            <person name="Klenk H."/>
            <person name="Kyrpides N."/>
        </authorList>
    </citation>
    <scope>NUCLEOTIDE SEQUENCE [LARGE SCALE GENOMIC DNA]</scope>
    <source>
        <strain evidence="4">DSM 14429 / JCM 11212 / NBRC 100878 / IC-017</strain>
    </source>
</reference>
<proteinExistence type="predicted"/>
<dbReference type="AlphaFoldDB" id="E1QQP9"/>
<keyword evidence="4" id="KW-1185">Reference proteome</keyword>
<dbReference type="eggNOG" id="arCOG00130">
    <property type="taxonomic scope" value="Archaea"/>
</dbReference>
<dbReference type="InterPro" id="IPR011701">
    <property type="entry name" value="MFS"/>
</dbReference>
<keyword evidence="1" id="KW-0812">Transmembrane</keyword>
<dbReference type="GO" id="GO:0022857">
    <property type="term" value="F:transmembrane transporter activity"/>
    <property type="evidence" value="ECO:0007669"/>
    <property type="project" value="InterPro"/>
</dbReference>
<dbReference type="GeneID" id="9753248"/>
<evidence type="ECO:0000256" key="1">
    <source>
        <dbReference type="SAM" id="Phobius"/>
    </source>
</evidence>
<feature type="transmembrane region" description="Helical" evidence="1">
    <location>
        <begin position="225"/>
        <end position="251"/>
    </location>
</feature>
<dbReference type="RefSeq" id="WP_013337386.1">
    <property type="nucleotide sequence ID" value="NC_014537.1"/>
</dbReference>
<feature type="transmembrane region" description="Helical" evidence="1">
    <location>
        <begin position="257"/>
        <end position="282"/>
    </location>
</feature>
<dbReference type="InterPro" id="IPR036259">
    <property type="entry name" value="MFS_trans_sf"/>
</dbReference>
<accession>E1QQP9</accession>
<reference evidence="3 4" key="1">
    <citation type="journal article" date="2010" name="Stand. Genomic Sci.">
        <title>Complete genome sequence of Vulcanisaeta distributa type strain (IC-017).</title>
        <authorList>
            <person name="Mavromatis K."/>
            <person name="Sikorski J."/>
            <person name="Pabst E."/>
            <person name="Teshima H."/>
            <person name="Lapidus A."/>
            <person name="Lucas S."/>
            <person name="Nolan M."/>
            <person name="Glavina Del Rio T."/>
            <person name="Cheng J.F."/>
            <person name="Bruce D."/>
            <person name="Goodwin L."/>
            <person name="Pitluck S."/>
            <person name="Liolios K."/>
            <person name="Ivanova N."/>
            <person name="Mikhailova N."/>
            <person name="Pati A."/>
            <person name="Chen A."/>
            <person name="Palaniappan K."/>
            <person name="Land M."/>
            <person name="Hauser L."/>
            <person name="Chang Y.J."/>
            <person name="Jeffries C.D."/>
            <person name="Rohde M."/>
            <person name="Spring S."/>
            <person name="Goker M."/>
            <person name="Wirth R."/>
            <person name="Woyke T."/>
            <person name="Bristow J."/>
            <person name="Eisen J.A."/>
            <person name="Markowitz V."/>
            <person name="Hugenholtz P."/>
            <person name="Klenk H.P."/>
            <person name="Kyrpides N.C."/>
        </authorList>
    </citation>
    <scope>NUCLEOTIDE SEQUENCE [LARGE SCALE GENOMIC DNA]</scope>
    <source>
        <strain evidence="4">DSM 14429 / JCM 11212 / NBRC 100878 / IC-017</strain>
    </source>
</reference>
<feature type="transmembrane region" description="Helical" evidence="1">
    <location>
        <begin position="289"/>
        <end position="306"/>
    </location>
</feature>
<dbReference type="Pfam" id="PF07690">
    <property type="entry name" value="MFS_1"/>
    <property type="match status" value="1"/>
</dbReference>
<keyword evidence="1" id="KW-1133">Transmembrane helix</keyword>
<gene>
    <name evidence="3" type="ordered locus">Vdis_2293</name>
</gene>
<feature type="transmembrane region" description="Helical" evidence="1">
    <location>
        <begin position="376"/>
        <end position="395"/>
    </location>
</feature>
<feature type="transmembrane region" description="Helical" evidence="1">
    <location>
        <begin position="12"/>
        <end position="32"/>
    </location>
</feature>
<keyword evidence="1" id="KW-0472">Membrane</keyword>
<feature type="transmembrane region" description="Helical" evidence="1">
    <location>
        <begin position="80"/>
        <end position="99"/>
    </location>
</feature>
<name>E1QQP9_VULDI</name>
<feature type="transmembrane region" description="Helical" evidence="1">
    <location>
        <begin position="139"/>
        <end position="161"/>
    </location>
</feature>
<evidence type="ECO:0000313" key="3">
    <source>
        <dbReference type="EMBL" id="ADN51661.1"/>
    </source>
</evidence>
<organism evidence="3 4">
    <name type="scientific">Vulcanisaeta distributa (strain DSM 14429 / JCM 11212 / NBRC 100878 / IC-017)</name>
    <dbReference type="NCBI Taxonomy" id="572478"/>
    <lineage>
        <taxon>Archaea</taxon>
        <taxon>Thermoproteota</taxon>
        <taxon>Thermoprotei</taxon>
        <taxon>Thermoproteales</taxon>
        <taxon>Thermoproteaceae</taxon>
        <taxon>Vulcanisaeta</taxon>
    </lineage>
</organism>
<dbReference type="STRING" id="572478.Vdis_2293"/>
<dbReference type="InterPro" id="IPR020846">
    <property type="entry name" value="MFS_dom"/>
</dbReference>
<feature type="transmembrane region" description="Helical" evidence="1">
    <location>
        <begin position="346"/>
        <end position="364"/>
    </location>
</feature>
<dbReference type="PANTHER" id="PTHR23518">
    <property type="entry name" value="C-METHYLTRANSFERASE"/>
    <property type="match status" value="1"/>
</dbReference>
<dbReference type="EMBL" id="CP002100">
    <property type="protein sequence ID" value="ADN51661.1"/>
    <property type="molecule type" value="Genomic_DNA"/>
</dbReference>
<feature type="transmembrane region" description="Helical" evidence="1">
    <location>
        <begin position="167"/>
        <end position="186"/>
    </location>
</feature>
<feature type="transmembrane region" description="Helical" evidence="1">
    <location>
        <begin position="52"/>
        <end position="73"/>
    </location>
</feature>
<dbReference type="KEGG" id="vdi:Vdis_2293"/>
<dbReference type="PROSITE" id="PS50850">
    <property type="entry name" value="MFS"/>
    <property type="match status" value="1"/>
</dbReference>